<protein>
    <recommendedName>
        <fullName evidence="2">Antitoxin</fullName>
    </recommendedName>
</protein>
<proteinExistence type="inferred from homology"/>
<dbReference type="Proteomes" id="UP000437709">
    <property type="component" value="Unassembled WGS sequence"/>
</dbReference>
<dbReference type="OrthoDB" id="4869854at2"/>
<dbReference type="InterPro" id="IPR036165">
    <property type="entry name" value="YefM-like_sf"/>
</dbReference>
<keyword evidence="4" id="KW-1185">Reference proteome</keyword>
<comment type="caution">
    <text evidence="3">The sequence shown here is derived from an EMBL/GenBank/DDBJ whole genome shotgun (WGS) entry which is preliminary data.</text>
</comment>
<dbReference type="PANTHER" id="PTHR33713">
    <property type="entry name" value="ANTITOXIN YAFN-RELATED"/>
    <property type="match status" value="1"/>
</dbReference>
<dbReference type="InterPro" id="IPR006442">
    <property type="entry name" value="Antitoxin_Phd/YefM"/>
</dbReference>
<gene>
    <name evidence="3" type="ORF">GB881_04360</name>
</gene>
<reference evidence="3 4" key="1">
    <citation type="submission" date="2019-10" db="EMBL/GenBank/DDBJ databases">
        <title>Georgenia wutianyii sp. nov. and Georgenia yuyongxinii sp. nov. isolated from plateau pika (Ochotona curzoniae) in the Qinghai-Tibet plateau of China.</title>
        <authorList>
            <person name="Tian Z."/>
        </authorList>
    </citation>
    <scope>NUCLEOTIDE SEQUENCE [LARGE SCALE GENOMIC DNA]</scope>
    <source>
        <strain evidence="3 4">JCM 19765</strain>
    </source>
</reference>
<evidence type="ECO:0000256" key="2">
    <source>
        <dbReference type="RuleBase" id="RU362080"/>
    </source>
</evidence>
<name>A0A6N7EDV5_9MICO</name>
<dbReference type="EMBL" id="WHPC01000009">
    <property type="protein sequence ID" value="MPV36289.1"/>
    <property type="molecule type" value="Genomic_DNA"/>
</dbReference>
<dbReference type="InterPro" id="IPR051405">
    <property type="entry name" value="phD/YefM_antitoxin"/>
</dbReference>
<comment type="function">
    <text evidence="2">Antitoxin component of a type II toxin-antitoxin (TA) system.</text>
</comment>
<dbReference type="AlphaFoldDB" id="A0A6N7EDV5"/>
<evidence type="ECO:0000313" key="3">
    <source>
        <dbReference type="EMBL" id="MPV36289.1"/>
    </source>
</evidence>
<dbReference type="Pfam" id="PF02604">
    <property type="entry name" value="PhdYeFM_antitox"/>
    <property type="match status" value="1"/>
</dbReference>
<sequence length="91" mass="10062">MSGMNQLSVSQARERLAAVIEQATTNHRPVYISRRGKRVAAIIDAAELDRITELAEDMEDVLAAEAAREEMRATAQEPIPWEEVKADLGLS</sequence>
<dbReference type="SUPFAM" id="SSF143120">
    <property type="entry name" value="YefM-like"/>
    <property type="match status" value="1"/>
</dbReference>
<evidence type="ECO:0000313" key="4">
    <source>
        <dbReference type="Proteomes" id="UP000437709"/>
    </source>
</evidence>
<accession>A0A6N7EDV5</accession>
<dbReference type="NCBIfam" id="TIGR01552">
    <property type="entry name" value="phd_fam"/>
    <property type="match status" value="1"/>
</dbReference>
<dbReference type="PANTHER" id="PTHR33713:SF10">
    <property type="entry name" value="ANTITOXIN YAFN"/>
    <property type="match status" value="1"/>
</dbReference>
<evidence type="ECO:0000256" key="1">
    <source>
        <dbReference type="ARBA" id="ARBA00009981"/>
    </source>
</evidence>
<comment type="similarity">
    <text evidence="1 2">Belongs to the phD/YefM antitoxin family.</text>
</comment>
<dbReference type="RefSeq" id="WP_152196076.1">
    <property type="nucleotide sequence ID" value="NZ_VUKD01000004.1"/>
</dbReference>
<organism evidence="3 4">
    <name type="scientific">Georgenia subflava</name>
    <dbReference type="NCBI Taxonomy" id="1622177"/>
    <lineage>
        <taxon>Bacteria</taxon>
        <taxon>Bacillati</taxon>
        <taxon>Actinomycetota</taxon>
        <taxon>Actinomycetes</taxon>
        <taxon>Micrococcales</taxon>
        <taxon>Bogoriellaceae</taxon>
        <taxon>Georgenia</taxon>
    </lineage>
</organism>
<dbReference type="Gene3D" id="3.40.1620.10">
    <property type="entry name" value="YefM-like domain"/>
    <property type="match status" value="1"/>
</dbReference>